<feature type="transmembrane region" description="Helical" evidence="1">
    <location>
        <begin position="310"/>
        <end position="343"/>
    </location>
</feature>
<sequence length="664" mass="71573">MASRLGRVGRRLLPDAIATPLARSMGRYAVVPWYVVVLAAVLGVGFAAYTIALYKGYWLTGADFGTYVHMFATTVDGEGWLQQGKYVAGHPGGSYWGGHFTLTLLVFVPLYALVKSPVTLLLWKAFFLAASIPLVWIVANDHLDDRRLTGFLTASYACNPFLWSAWIYDFQEHILLPVLVLLAYHWYTTERYRLFVLAFALVVVTNELMVLIGGGFLVGLAVSAYRDGRLSRERWAFVGAGLVTVAAKALSAAVIGRFSRVSGIREAAIAAPLQPFVEGGRATTGQLLAMLVVRPELIIESLGTGFFTKLLYFALFLAPVLYLALADTSTLGALAPFMGFAWLLSGTEAFYTFGGHYPLYLLPFVYIGASRVLGRLSPSLPSGRVLTIFFVAVLLTSAGAGAQTIAEEGAVPETGEHTETLSTAIETVPANASLVTQNTIYPHVATRSNATFIPNPSLFGLYQEQYGTPKPEYVLFDTRLETRAFDWSQPVRNAYFPLEEYGVYRYQDGIWVLKRGYNGSAVGITQSDAEERVVFEADEFVASEGQVEDGRLVSVDGKNGSNVWHGPYTALPAGNYTATVRVSARGSGTSGSAAAVDVAVGEGPRTVARQSVPAGQGMQEVTVPFTLEQARNGIEFRGFRTGDGPIALESVVVESGANGTAAGG</sequence>
<dbReference type="PATRIC" id="fig|1227457.3.peg.1058"/>
<dbReference type="Pfam" id="PF09852">
    <property type="entry name" value="DUF2079"/>
    <property type="match status" value="1"/>
</dbReference>
<keyword evidence="3" id="KW-1185">Reference proteome</keyword>
<keyword evidence="1" id="KW-0472">Membrane</keyword>
<keyword evidence="1" id="KW-1133">Transmembrane helix</keyword>
<feature type="transmembrane region" description="Helical" evidence="1">
    <location>
        <begin position="121"/>
        <end position="139"/>
    </location>
</feature>
<feature type="transmembrane region" description="Helical" evidence="1">
    <location>
        <begin position="235"/>
        <end position="255"/>
    </location>
</feature>
<protein>
    <recommendedName>
        <fullName evidence="4">DUF2079 domain-containing protein</fullName>
    </recommendedName>
</protein>
<evidence type="ECO:0000313" key="2">
    <source>
        <dbReference type="EMBL" id="EMA54713.1"/>
    </source>
</evidence>
<dbReference type="EMBL" id="AOMF01000133">
    <property type="protein sequence ID" value="EMA54713.1"/>
    <property type="molecule type" value="Genomic_DNA"/>
</dbReference>
<gene>
    <name evidence="2" type="ORF">C451_06020</name>
</gene>
<keyword evidence="1" id="KW-0812">Transmembrane</keyword>
<feature type="transmembrane region" description="Helical" evidence="1">
    <location>
        <begin position="170"/>
        <end position="187"/>
    </location>
</feature>
<feature type="transmembrane region" description="Helical" evidence="1">
    <location>
        <begin position="194"/>
        <end position="223"/>
    </location>
</feature>
<evidence type="ECO:0000256" key="1">
    <source>
        <dbReference type="SAM" id="Phobius"/>
    </source>
</evidence>
<dbReference type="RefSeq" id="WP_007738721.1">
    <property type="nucleotide sequence ID" value="NZ_AOMF01000133.1"/>
</dbReference>
<dbReference type="OrthoDB" id="44002at2157"/>
<feature type="transmembrane region" description="Helical" evidence="1">
    <location>
        <begin position="355"/>
        <end position="373"/>
    </location>
</feature>
<dbReference type="AlphaFoldDB" id="M0NAW4"/>
<feature type="transmembrane region" description="Helical" evidence="1">
    <location>
        <begin position="33"/>
        <end position="54"/>
    </location>
</feature>
<dbReference type="InterPro" id="IPR018650">
    <property type="entry name" value="STSV1_Orf64"/>
</dbReference>
<organism evidence="2 3">
    <name type="scientific">Halococcus thailandensis JCM 13552</name>
    <dbReference type="NCBI Taxonomy" id="1227457"/>
    <lineage>
        <taxon>Archaea</taxon>
        <taxon>Methanobacteriati</taxon>
        <taxon>Methanobacteriota</taxon>
        <taxon>Stenosarchaea group</taxon>
        <taxon>Halobacteria</taxon>
        <taxon>Halobacteriales</taxon>
        <taxon>Halococcaceae</taxon>
        <taxon>Halococcus</taxon>
    </lineage>
</organism>
<evidence type="ECO:0008006" key="4">
    <source>
        <dbReference type="Google" id="ProtNLM"/>
    </source>
</evidence>
<feature type="transmembrane region" description="Helical" evidence="1">
    <location>
        <begin position="95"/>
        <end position="114"/>
    </location>
</feature>
<name>M0NAW4_9EURY</name>
<feature type="transmembrane region" description="Helical" evidence="1">
    <location>
        <begin position="385"/>
        <end position="406"/>
    </location>
</feature>
<dbReference type="Proteomes" id="UP000011680">
    <property type="component" value="Unassembled WGS sequence"/>
</dbReference>
<reference evidence="2 3" key="1">
    <citation type="journal article" date="2014" name="PLoS Genet.">
        <title>Phylogenetically driven sequencing of extremely halophilic archaea reveals strategies for static and dynamic osmo-response.</title>
        <authorList>
            <person name="Becker E.A."/>
            <person name="Seitzer P.M."/>
            <person name="Tritt A."/>
            <person name="Larsen D."/>
            <person name="Krusor M."/>
            <person name="Yao A.I."/>
            <person name="Wu D."/>
            <person name="Madern D."/>
            <person name="Eisen J.A."/>
            <person name="Darling A.E."/>
            <person name="Facciotti M.T."/>
        </authorList>
    </citation>
    <scope>NUCLEOTIDE SEQUENCE [LARGE SCALE GENOMIC DNA]</scope>
    <source>
        <strain evidence="2 3">JCM 13552</strain>
    </source>
</reference>
<proteinExistence type="predicted"/>
<dbReference type="STRING" id="1227457.C451_06020"/>
<accession>M0NAW4</accession>
<comment type="caution">
    <text evidence="2">The sequence shown here is derived from an EMBL/GenBank/DDBJ whole genome shotgun (WGS) entry which is preliminary data.</text>
</comment>
<dbReference type="eggNOG" id="arCOG03812">
    <property type="taxonomic scope" value="Archaea"/>
</dbReference>
<evidence type="ECO:0000313" key="3">
    <source>
        <dbReference type="Proteomes" id="UP000011680"/>
    </source>
</evidence>